<accession>A0A8H6YAT6</accession>
<protein>
    <submittedName>
        <fullName evidence="1">F-box domain-containing protein</fullName>
    </submittedName>
</protein>
<dbReference type="OrthoDB" id="2938304at2759"/>
<keyword evidence="2" id="KW-1185">Reference proteome</keyword>
<evidence type="ECO:0000313" key="2">
    <source>
        <dbReference type="Proteomes" id="UP000623467"/>
    </source>
</evidence>
<proteinExistence type="predicted"/>
<dbReference type="EMBL" id="JACAZH010000010">
    <property type="protein sequence ID" value="KAF7357600.1"/>
    <property type="molecule type" value="Genomic_DNA"/>
</dbReference>
<reference evidence="1" key="1">
    <citation type="submission" date="2020-05" db="EMBL/GenBank/DDBJ databases">
        <title>Mycena genomes resolve the evolution of fungal bioluminescence.</title>
        <authorList>
            <person name="Tsai I.J."/>
        </authorList>
    </citation>
    <scope>NUCLEOTIDE SEQUENCE</scope>
    <source>
        <strain evidence="1">160909Yilan</strain>
    </source>
</reference>
<dbReference type="Proteomes" id="UP000623467">
    <property type="component" value="Unassembled WGS sequence"/>
</dbReference>
<evidence type="ECO:0000313" key="1">
    <source>
        <dbReference type="EMBL" id="KAF7357600.1"/>
    </source>
</evidence>
<dbReference type="Gene3D" id="3.80.10.10">
    <property type="entry name" value="Ribonuclease Inhibitor"/>
    <property type="match status" value="1"/>
</dbReference>
<dbReference type="InterPro" id="IPR032675">
    <property type="entry name" value="LRR_dom_sf"/>
</dbReference>
<gene>
    <name evidence="1" type="ORF">MSAN_01356400</name>
</gene>
<comment type="caution">
    <text evidence="1">The sequence shown here is derived from an EMBL/GenBank/DDBJ whole genome shotgun (WGS) entry which is preliminary data.</text>
</comment>
<organism evidence="1 2">
    <name type="scientific">Mycena sanguinolenta</name>
    <dbReference type="NCBI Taxonomy" id="230812"/>
    <lineage>
        <taxon>Eukaryota</taxon>
        <taxon>Fungi</taxon>
        <taxon>Dikarya</taxon>
        <taxon>Basidiomycota</taxon>
        <taxon>Agaricomycotina</taxon>
        <taxon>Agaricomycetes</taxon>
        <taxon>Agaricomycetidae</taxon>
        <taxon>Agaricales</taxon>
        <taxon>Marasmiineae</taxon>
        <taxon>Mycenaceae</taxon>
        <taxon>Mycena</taxon>
    </lineage>
</organism>
<sequence>MVGPLRSAPLSIPISINLERRAILNHRVLDEALTAALRWCSLTLKGRAPFPLVRRLAGCRLDSVKEFIAPSFTFDFDSGTAAFTNLPRLRKLTLGIDTDTLTVLMPWAQLTDLTLFCDSPLIALDVLAQCPNLTRGAVSTAGWDGLLPTNRDIVALSHLQRLSLPFLASAGDVTPLFDYRSAPALEELCLDFEDMIVDDHECWPNSSRFTAFLLRSPHITRLELTDLRHSTLSSDDILAFLQHTVYLTHLKLTEPSSDCFDDVLISALTYHDGKIPLVPYLQYFVLESTYIMNFTEDILAEMIASRWWIDAESTTPPSVARWTNVELGGDHEFSEHFMDIMMDVREREGLPIIFFVFEFEGG</sequence>
<name>A0A8H6YAT6_9AGAR</name>
<dbReference type="AlphaFoldDB" id="A0A8H6YAT6"/>